<evidence type="ECO:0000313" key="2">
    <source>
        <dbReference type="Proteomes" id="UP000509302"/>
    </source>
</evidence>
<dbReference type="EMBL" id="CP058595">
    <property type="protein sequence ID" value="QLG46542.1"/>
    <property type="molecule type" value="Genomic_DNA"/>
</dbReference>
<proteinExistence type="predicted"/>
<dbReference type="RefSeq" id="WP_179242821.1">
    <property type="nucleotide sequence ID" value="NZ_CP058595.1"/>
</dbReference>
<accession>A0A7H9AT68</accession>
<organism evidence="1 2">
    <name type="scientific">Costertonia aggregata</name>
    <dbReference type="NCBI Taxonomy" id="343403"/>
    <lineage>
        <taxon>Bacteria</taxon>
        <taxon>Pseudomonadati</taxon>
        <taxon>Bacteroidota</taxon>
        <taxon>Flavobacteriia</taxon>
        <taxon>Flavobacteriales</taxon>
        <taxon>Flavobacteriaceae</taxon>
        <taxon>Costertonia</taxon>
    </lineage>
</organism>
<keyword evidence="2" id="KW-1185">Reference proteome</keyword>
<name>A0A7H9AT68_9FLAO</name>
<dbReference type="KEGG" id="cagg:HYG79_14695"/>
<evidence type="ECO:0000313" key="1">
    <source>
        <dbReference type="EMBL" id="QLG46542.1"/>
    </source>
</evidence>
<protein>
    <submittedName>
        <fullName evidence="1">Uncharacterized protein</fullName>
    </submittedName>
</protein>
<dbReference type="Proteomes" id="UP000509302">
    <property type="component" value="Chromosome"/>
</dbReference>
<gene>
    <name evidence="1" type="ORF">HYG79_14695</name>
</gene>
<dbReference type="AlphaFoldDB" id="A0A7H9AT68"/>
<sequence length="46" mass="5173">MKNQQFAKVGAVREKILISENELLIYDSVVVKQDVVASPKKSKIID</sequence>
<reference evidence="1 2" key="1">
    <citation type="journal article" date="2006" name="Int. J. Syst. Evol. Microbiol.">
        <title>Costertonia aggregata gen. nov., sp. nov., a mesophilic marine bacterium of the family Flavobacteriaceae, isolated from a mature biofilm.</title>
        <authorList>
            <person name="Kwon K.K."/>
            <person name="Lee Y.K."/>
            <person name="Lee H.K."/>
        </authorList>
    </citation>
    <scope>NUCLEOTIDE SEQUENCE [LARGE SCALE GENOMIC DNA]</scope>
    <source>
        <strain evidence="1 2">KCCM 42265</strain>
    </source>
</reference>